<comment type="caution">
    <text evidence="2">The sequence shown here is derived from an EMBL/GenBank/DDBJ whole genome shotgun (WGS) entry which is preliminary data.</text>
</comment>
<accession>A0A370N660</accession>
<evidence type="ECO:0000256" key="1">
    <source>
        <dbReference type="SAM" id="MobiDB-lite"/>
    </source>
</evidence>
<dbReference type="RefSeq" id="WP_115102915.1">
    <property type="nucleotide sequence ID" value="NZ_QHKS01000012.1"/>
</dbReference>
<gene>
    <name evidence="2" type="ORF">DLM46_19945</name>
</gene>
<feature type="region of interest" description="Disordered" evidence="1">
    <location>
        <begin position="1"/>
        <end position="22"/>
    </location>
</feature>
<dbReference type="EMBL" id="QHKS01000012">
    <property type="protein sequence ID" value="RDK01072.1"/>
    <property type="molecule type" value="Genomic_DNA"/>
</dbReference>
<protein>
    <submittedName>
        <fullName evidence="2">Uncharacterized protein</fullName>
    </submittedName>
</protein>
<sequence>MNTDSDGAMLSQQHSCGPRSLASGEADYVSGVTVAATDVTPVSQLSERSPGKTGVPFSGDAAVCCRAT</sequence>
<feature type="compositionally biased region" description="Polar residues" evidence="1">
    <location>
        <begin position="1"/>
        <end position="15"/>
    </location>
</feature>
<keyword evidence="3" id="KW-1185">Reference proteome</keyword>
<proteinExistence type="predicted"/>
<dbReference type="AlphaFoldDB" id="A0A370N660"/>
<evidence type="ECO:0000313" key="2">
    <source>
        <dbReference type="EMBL" id="RDK01072.1"/>
    </source>
</evidence>
<dbReference type="Proteomes" id="UP000254875">
    <property type="component" value="Unassembled WGS sequence"/>
</dbReference>
<reference evidence="3" key="1">
    <citation type="submission" date="2018-05" db="EMBL/GenBank/DDBJ databases">
        <authorList>
            <person name="Feng T."/>
        </authorList>
    </citation>
    <scope>NUCLEOTIDE SEQUENCE [LARGE SCALE GENOMIC DNA]</scope>
    <source>
        <strain evidence="3">S27</strain>
    </source>
</reference>
<name>A0A370N660_9BURK</name>
<organism evidence="2 3">
    <name type="scientific">Paraburkholderia lacunae</name>
    <dbReference type="NCBI Taxonomy" id="2211104"/>
    <lineage>
        <taxon>Bacteria</taxon>
        <taxon>Pseudomonadati</taxon>
        <taxon>Pseudomonadota</taxon>
        <taxon>Betaproteobacteria</taxon>
        <taxon>Burkholderiales</taxon>
        <taxon>Burkholderiaceae</taxon>
        <taxon>Paraburkholderia</taxon>
    </lineage>
</organism>
<evidence type="ECO:0000313" key="3">
    <source>
        <dbReference type="Proteomes" id="UP000254875"/>
    </source>
</evidence>